<gene>
    <name evidence="1" type="ORF">MLD38_004551</name>
</gene>
<proteinExistence type="predicted"/>
<evidence type="ECO:0000313" key="2">
    <source>
        <dbReference type="Proteomes" id="UP001057402"/>
    </source>
</evidence>
<dbReference type="EMBL" id="CM042881">
    <property type="protein sequence ID" value="KAI4386634.1"/>
    <property type="molecule type" value="Genomic_DNA"/>
</dbReference>
<sequence>MSDQHPPTVAHGGAATDGESAVWEGHARPTLPVALDPHERDAVFVREALLDIRGSGRDSYRVIVEIFLGRKSSHVQMIRLAYQRRFKRQLDKDILDSEPSHAFQKILVALGASHRAHQVEVSQHIAKCDARRLYGTGEGSSSGSIDEGVVLEIISKRSIPQLKLTFLNYTQIYGHSYSKWLKGKSGREFEDALCTVVKCVVNPSQYYAKLLYASIKENPMTERGRKEVVRVLMSRAGIDLDDIKAAFRRRHGMELEDAIRQNIKPKECREYLIELAEAKNQFPCRI</sequence>
<organism evidence="1 2">
    <name type="scientific">Melastoma candidum</name>
    <dbReference type="NCBI Taxonomy" id="119954"/>
    <lineage>
        <taxon>Eukaryota</taxon>
        <taxon>Viridiplantae</taxon>
        <taxon>Streptophyta</taxon>
        <taxon>Embryophyta</taxon>
        <taxon>Tracheophyta</taxon>
        <taxon>Spermatophyta</taxon>
        <taxon>Magnoliopsida</taxon>
        <taxon>eudicotyledons</taxon>
        <taxon>Gunneridae</taxon>
        <taxon>Pentapetalae</taxon>
        <taxon>rosids</taxon>
        <taxon>malvids</taxon>
        <taxon>Myrtales</taxon>
        <taxon>Melastomataceae</taxon>
        <taxon>Melastomatoideae</taxon>
        <taxon>Melastomateae</taxon>
        <taxon>Melastoma</taxon>
    </lineage>
</organism>
<name>A0ACB9S6G9_9MYRT</name>
<protein>
    <submittedName>
        <fullName evidence="1">Uncharacterized protein</fullName>
    </submittedName>
</protein>
<dbReference type="Proteomes" id="UP001057402">
    <property type="component" value="Chromosome 2"/>
</dbReference>
<accession>A0ACB9S6G9</accession>
<comment type="caution">
    <text evidence="1">The sequence shown here is derived from an EMBL/GenBank/DDBJ whole genome shotgun (WGS) entry which is preliminary data.</text>
</comment>
<reference evidence="2" key="1">
    <citation type="journal article" date="2023" name="Front. Plant Sci.">
        <title>Chromosomal-level genome assembly of Melastoma candidum provides insights into trichome evolution.</title>
        <authorList>
            <person name="Zhong Y."/>
            <person name="Wu W."/>
            <person name="Sun C."/>
            <person name="Zou P."/>
            <person name="Liu Y."/>
            <person name="Dai S."/>
            <person name="Zhou R."/>
        </authorList>
    </citation>
    <scope>NUCLEOTIDE SEQUENCE [LARGE SCALE GENOMIC DNA]</scope>
</reference>
<evidence type="ECO:0000313" key="1">
    <source>
        <dbReference type="EMBL" id="KAI4386634.1"/>
    </source>
</evidence>
<keyword evidence="2" id="KW-1185">Reference proteome</keyword>